<dbReference type="OrthoDB" id="231919at2"/>
<protein>
    <submittedName>
        <fullName evidence="2">Heat shock protein DnaJ domain protein</fullName>
    </submittedName>
</protein>
<dbReference type="Gene3D" id="1.10.287.110">
    <property type="entry name" value="DnaJ domain"/>
    <property type="match status" value="1"/>
</dbReference>
<evidence type="ECO:0000313" key="3">
    <source>
        <dbReference type="Proteomes" id="UP000002220"/>
    </source>
</evidence>
<evidence type="ECO:0000313" key="2">
    <source>
        <dbReference type="EMBL" id="ADG68845.1"/>
    </source>
</evidence>
<feature type="domain" description="J" evidence="1">
    <location>
        <begin position="18"/>
        <end position="78"/>
    </location>
</feature>
<dbReference type="InterPro" id="IPR001623">
    <property type="entry name" value="DnaJ_domain"/>
</dbReference>
<dbReference type="PROSITE" id="PS50076">
    <property type="entry name" value="DNAJ_2"/>
    <property type="match status" value="1"/>
</dbReference>
<name>D5SSP4_PLAL2</name>
<dbReference type="InterPro" id="IPR036869">
    <property type="entry name" value="J_dom_sf"/>
</dbReference>
<dbReference type="Proteomes" id="UP000002220">
    <property type="component" value="Chromosome"/>
</dbReference>
<dbReference type="SUPFAM" id="SSF46565">
    <property type="entry name" value="Chaperone J-domain"/>
    <property type="match status" value="1"/>
</dbReference>
<reference evidence="2 3" key="1">
    <citation type="journal article" date="2010" name="Stand. Genomic Sci.">
        <title>Complete genome sequence of Planctomyces limnophilus type strain (Mu 290).</title>
        <authorList>
            <person name="Labutti K."/>
            <person name="Sikorski J."/>
            <person name="Schneider S."/>
            <person name="Nolan M."/>
            <person name="Lucas S."/>
            <person name="Glavina Del Rio T."/>
            <person name="Tice H."/>
            <person name="Cheng J.F."/>
            <person name="Goodwin L."/>
            <person name="Pitluck S."/>
            <person name="Liolios K."/>
            <person name="Ivanova N."/>
            <person name="Mavromatis K."/>
            <person name="Mikhailova N."/>
            <person name="Pati A."/>
            <person name="Chen A."/>
            <person name="Palaniappan K."/>
            <person name="Land M."/>
            <person name="Hauser L."/>
            <person name="Chang Y.J."/>
            <person name="Jeffries C.D."/>
            <person name="Tindall B.J."/>
            <person name="Rohde M."/>
            <person name="Goker M."/>
            <person name="Woyke T."/>
            <person name="Bristow J."/>
            <person name="Eisen J.A."/>
            <person name="Markowitz V."/>
            <person name="Hugenholtz P."/>
            <person name="Kyrpides N.C."/>
            <person name="Klenk H.P."/>
            <person name="Lapidus A."/>
        </authorList>
    </citation>
    <scope>NUCLEOTIDE SEQUENCE [LARGE SCALE GENOMIC DNA]</scope>
    <source>
        <strain evidence="3">ATCC 43296 / DSM 3776 / IFAM 1008 / 290</strain>
    </source>
</reference>
<dbReference type="eggNOG" id="ENOG502ZEGN">
    <property type="taxonomic scope" value="Bacteria"/>
</dbReference>
<dbReference type="STRING" id="521674.Plim_3023"/>
<dbReference type="EMBL" id="CP001744">
    <property type="protein sequence ID" value="ADG68845.1"/>
    <property type="molecule type" value="Genomic_DNA"/>
</dbReference>
<sequence length="499" mass="58511">MGTDAHSLPDDFSKWPENPWELMGMGRSFSSGDLKRVYSKLIKRFRPEIDAEAFQKIRKAYEVLLPYADAKKRSDDFALLLGEQMQTPDMIRPFKDEVILECDSKDAFRGMEASVKDADHSYLSCLDSDPWQLAKSGKVDLAYEVLSRRSLTHPHIEREMLQRYWLLTLQPHLDSSTTSLNLLLSYALKYGLSLQSQRLLTRECSNHPELTTGRDFWKLILDPAFRTLQTQLLRVRWQLYFKRDQDEIVIQEFHRLDEMLVDDCSYWLAIIVCLLEMLIVYEPVQKDELIQHCKSALSEFTVSGFYGDHLLDRADCLLISSEQLSFTNPSIVKASQSVRSLCRMCLKVAFEMEYENETLQNEMVDELLLQLLINPQDTLLCLEILRDKGTIWFQAIKVKIEQLWLSKCGHYIALDGDEIRRHLIRDPVLRSGLKSWHFYYQSLRFRLLRFCLYQQLEYFQVLNVLKDCVPIDSEVIERIDKLSADDPLLCLLRICQIYR</sequence>
<accession>D5SSP4</accession>
<dbReference type="HOGENOM" id="CLU_546114_0_0_0"/>
<proteinExistence type="predicted"/>
<organism evidence="2 3">
    <name type="scientific">Planctopirus limnophila (strain ATCC 43296 / DSM 3776 / IFAM 1008 / Mu 290)</name>
    <name type="common">Planctomyces limnophilus</name>
    <dbReference type="NCBI Taxonomy" id="521674"/>
    <lineage>
        <taxon>Bacteria</taxon>
        <taxon>Pseudomonadati</taxon>
        <taxon>Planctomycetota</taxon>
        <taxon>Planctomycetia</taxon>
        <taxon>Planctomycetales</taxon>
        <taxon>Planctomycetaceae</taxon>
        <taxon>Planctopirus</taxon>
    </lineage>
</organism>
<evidence type="ECO:0000259" key="1">
    <source>
        <dbReference type="PROSITE" id="PS50076"/>
    </source>
</evidence>
<dbReference type="RefSeq" id="WP_013111276.1">
    <property type="nucleotide sequence ID" value="NC_014148.1"/>
</dbReference>
<gene>
    <name evidence="2" type="ordered locus">Plim_3023</name>
</gene>
<keyword evidence="2" id="KW-0346">Stress response</keyword>
<keyword evidence="3" id="KW-1185">Reference proteome</keyword>
<dbReference type="AlphaFoldDB" id="D5SSP4"/>
<dbReference type="KEGG" id="plm:Plim_3023"/>
<dbReference type="CDD" id="cd06257">
    <property type="entry name" value="DnaJ"/>
    <property type="match status" value="1"/>
</dbReference>